<evidence type="ECO:0000256" key="2">
    <source>
        <dbReference type="SAM" id="Phobius"/>
    </source>
</evidence>
<dbReference type="InterPro" id="IPR021109">
    <property type="entry name" value="Peptidase_aspartic_dom_sf"/>
</dbReference>
<organism evidence="4 5">
    <name type="scientific">Heligmosomoides polygyrus</name>
    <name type="common">Parasitic roundworm</name>
    <dbReference type="NCBI Taxonomy" id="6339"/>
    <lineage>
        <taxon>Eukaryota</taxon>
        <taxon>Metazoa</taxon>
        <taxon>Ecdysozoa</taxon>
        <taxon>Nematoda</taxon>
        <taxon>Chromadorea</taxon>
        <taxon>Rhabditida</taxon>
        <taxon>Rhabditina</taxon>
        <taxon>Rhabditomorpha</taxon>
        <taxon>Strongyloidea</taxon>
        <taxon>Heligmosomidae</taxon>
        <taxon>Heligmosomoides</taxon>
    </lineage>
</organism>
<name>A0A183G519_HELPZ</name>
<dbReference type="Proteomes" id="UP000050761">
    <property type="component" value="Unassembled WGS sequence"/>
</dbReference>
<dbReference type="OrthoDB" id="5868531at2759"/>
<sequence>MDFDLPEPTTRRNQGTQDPPEHPFVLPPIPDIIIEEYDLASSPIHFVSQEEDTSPISDSIHKTLTEQLEVLSVANSTWAARILLSCKDVSAKRVADGLAVTRCQQVTANYTFLNHEVNGTCYTMMPVFVGDQLWFLLPCTTDLIESSPTTPCPYPIRTNTIPTQRVLPPNMRINTAAKTFLFNPPGTFFSTIDSYEMAPAPYTARLQQNQQKISNRLSKWGILENTWLAVRNTTLKACQSLSNLYANTNSKLTEGVESFIRSIPRMVFWMLVPTLVDVILIGCCIIYLKLYHTSRNNRVVNAVRTPSPNGIELDSPLFVPGIYAVRNSTNSSLPYIELIIGKSSVTALIDSGASISYMRLSTLHEVASLLLSSSPMPAASDLFIIHFS</sequence>
<protein>
    <submittedName>
        <fullName evidence="5">Peptidase A1 domain-containing protein</fullName>
    </submittedName>
</protein>
<dbReference type="EMBL" id="UZAH01029547">
    <property type="protein sequence ID" value="VDP06653.1"/>
    <property type="molecule type" value="Genomic_DNA"/>
</dbReference>
<evidence type="ECO:0000313" key="5">
    <source>
        <dbReference type="WBParaSite" id="HPBE_0001666901-mRNA-1"/>
    </source>
</evidence>
<feature type="region of interest" description="Disordered" evidence="1">
    <location>
        <begin position="1"/>
        <end position="25"/>
    </location>
</feature>
<dbReference type="GO" id="GO:0006508">
    <property type="term" value="P:proteolysis"/>
    <property type="evidence" value="ECO:0007669"/>
    <property type="project" value="InterPro"/>
</dbReference>
<gene>
    <name evidence="3" type="ORF">HPBE_LOCUS16668</name>
</gene>
<proteinExistence type="predicted"/>
<evidence type="ECO:0000256" key="1">
    <source>
        <dbReference type="SAM" id="MobiDB-lite"/>
    </source>
</evidence>
<dbReference type="WBParaSite" id="HPBE_0001666901-mRNA-1">
    <property type="protein sequence ID" value="HPBE_0001666901-mRNA-1"/>
    <property type="gene ID" value="HPBE_0001666901"/>
</dbReference>
<dbReference type="InterPro" id="IPR001969">
    <property type="entry name" value="Aspartic_peptidase_AS"/>
</dbReference>
<keyword evidence="2" id="KW-1133">Transmembrane helix</keyword>
<reference evidence="5" key="2">
    <citation type="submission" date="2019-09" db="UniProtKB">
        <authorList>
            <consortium name="WormBaseParasite"/>
        </authorList>
    </citation>
    <scope>IDENTIFICATION</scope>
</reference>
<reference evidence="3 4" key="1">
    <citation type="submission" date="2018-11" db="EMBL/GenBank/DDBJ databases">
        <authorList>
            <consortium name="Pathogen Informatics"/>
        </authorList>
    </citation>
    <scope>NUCLEOTIDE SEQUENCE [LARGE SCALE GENOMIC DNA]</scope>
</reference>
<evidence type="ECO:0000313" key="4">
    <source>
        <dbReference type="Proteomes" id="UP000050761"/>
    </source>
</evidence>
<dbReference type="Gene3D" id="2.40.70.10">
    <property type="entry name" value="Acid Proteases"/>
    <property type="match status" value="1"/>
</dbReference>
<feature type="transmembrane region" description="Helical" evidence="2">
    <location>
        <begin position="266"/>
        <end position="288"/>
    </location>
</feature>
<dbReference type="PROSITE" id="PS00141">
    <property type="entry name" value="ASP_PROTEASE"/>
    <property type="match status" value="1"/>
</dbReference>
<dbReference type="GO" id="GO:0004190">
    <property type="term" value="F:aspartic-type endopeptidase activity"/>
    <property type="evidence" value="ECO:0007669"/>
    <property type="project" value="InterPro"/>
</dbReference>
<keyword evidence="2" id="KW-0472">Membrane</keyword>
<evidence type="ECO:0000313" key="3">
    <source>
        <dbReference type="EMBL" id="VDP06653.1"/>
    </source>
</evidence>
<accession>A0A183G519</accession>
<dbReference type="AlphaFoldDB" id="A0A183G519"/>
<keyword evidence="4" id="KW-1185">Reference proteome</keyword>
<keyword evidence="2" id="KW-0812">Transmembrane</keyword>
<accession>A0A3P8ECZ3</accession>